<feature type="region of interest" description="Disordered" evidence="1">
    <location>
        <begin position="230"/>
        <end position="251"/>
    </location>
</feature>
<proteinExistence type="predicted"/>
<dbReference type="Gene3D" id="3.30.420.10">
    <property type="entry name" value="Ribonuclease H-like superfamily/Ribonuclease H"/>
    <property type="match status" value="1"/>
</dbReference>
<dbReference type="GO" id="GO:0003676">
    <property type="term" value="F:nucleic acid binding"/>
    <property type="evidence" value="ECO:0007669"/>
    <property type="project" value="InterPro"/>
</dbReference>
<dbReference type="InterPro" id="IPR052183">
    <property type="entry name" value="IS_Transposase"/>
</dbReference>
<organism evidence="3">
    <name type="scientific">Dehalogenimonas sp. 4OHTPN</name>
    <dbReference type="NCBI Taxonomy" id="3166643"/>
    <lineage>
        <taxon>Bacteria</taxon>
        <taxon>Bacillati</taxon>
        <taxon>Chloroflexota</taxon>
        <taxon>Dehalococcoidia</taxon>
        <taxon>Dehalococcoidales</taxon>
        <taxon>Dehalococcoidaceae</taxon>
        <taxon>Dehalogenimonas</taxon>
    </lineage>
</organism>
<dbReference type="EMBL" id="CP159307">
    <property type="protein sequence ID" value="XCH32561.1"/>
    <property type="molecule type" value="Genomic_DNA"/>
</dbReference>
<reference evidence="3" key="1">
    <citation type="submission" date="2024-06" db="EMBL/GenBank/DDBJ databases">
        <title>A Novel Isolate, Dehalogenimonas sp. Strain 4OHTPN, Dechlorinates Aromatic 4 Hydroxy chlorothalonil by a Novel Reductive Dehalogenase.</title>
        <authorList>
            <person name="Liu G."/>
        </authorList>
    </citation>
    <scope>NUCLEOTIDE SEQUENCE</scope>
    <source>
        <strain evidence="3">4OHTPN</strain>
    </source>
</reference>
<protein>
    <submittedName>
        <fullName evidence="3">DDE-type integrase/transposase/recombinase</fullName>
    </submittedName>
</protein>
<dbReference type="GO" id="GO:0015074">
    <property type="term" value="P:DNA integration"/>
    <property type="evidence" value="ECO:0007669"/>
    <property type="project" value="InterPro"/>
</dbReference>
<dbReference type="SUPFAM" id="SSF53098">
    <property type="entry name" value="Ribonuclease H-like"/>
    <property type="match status" value="1"/>
</dbReference>
<evidence type="ECO:0000313" key="3">
    <source>
        <dbReference type="EMBL" id="XCH32561.1"/>
    </source>
</evidence>
<evidence type="ECO:0000259" key="2">
    <source>
        <dbReference type="PROSITE" id="PS50994"/>
    </source>
</evidence>
<dbReference type="PROSITE" id="PS50994">
    <property type="entry name" value="INTEGRASE"/>
    <property type="match status" value="1"/>
</dbReference>
<dbReference type="PANTHER" id="PTHR35528:SF3">
    <property type="entry name" value="BLL1675 PROTEIN"/>
    <property type="match status" value="1"/>
</dbReference>
<dbReference type="InterPro" id="IPR012337">
    <property type="entry name" value="RNaseH-like_sf"/>
</dbReference>
<feature type="domain" description="Integrase catalytic" evidence="2">
    <location>
        <begin position="37"/>
        <end position="201"/>
    </location>
</feature>
<dbReference type="AlphaFoldDB" id="A0AAU8G832"/>
<sequence length="251" mass="28742">MNDIVGYIKQRTGRTVTDAGVYKWVTEYTQIALNGVKDDRPNVGNTWVADETVVKIAGQKYWCVAVIDQESRFALATRISRSRTARDIQIAFERAKERAGKSPKVVLTDGYVAYPEMVGLVFGEKTSHMPSKPFEGKAGQDTNVVERWNSSLKEKHKVSRTFKSLKTANLNLQGWIFFYNYLRPHMSLEDKTPAEVSGLKSPFSNWRDVVDTKTQKIRVIIKPESVTYRKREKPISKPKTRRVTNHDRVVM</sequence>
<accession>A0AAU8G832</accession>
<dbReference type="InterPro" id="IPR032874">
    <property type="entry name" value="DDE_dom"/>
</dbReference>
<gene>
    <name evidence="3" type="ORF">ABV300_05135</name>
</gene>
<dbReference type="InterPro" id="IPR036397">
    <property type="entry name" value="RNaseH_sf"/>
</dbReference>
<dbReference type="PANTHER" id="PTHR35528">
    <property type="entry name" value="BLL1675 PROTEIN"/>
    <property type="match status" value="1"/>
</dbReference>
<dbReference type="InterPro" id="IPR001584">
    <property type="entry name" value="Integrase_cat-core"/>
</dbReference>
<name>A0AAU8G832_9CHLR</name>
<dbReference type="RefSeq" id="WP_353713835.1">
    <property type="nucleotide sequence ID" value="NZ_CP159307.1"/>
</dbReference>
<dbReference type="Pfam" id="PF13610">
    <property type="entry name" value="DDE_Tnp_IS240"/>
    <property type="match status" value="1"/>
</dbReference>
<evidence type="ECO:0000256" key="1">
    <source>
        <dbReference type="SAM" id="MobiDB-lite"/>
    </source>
</evidence>